<evidence type="ECO:0000313" key="1">
    <source>
        <dbReference type="EMBL" id="MFC5650909.1"/>
    </source>
</evidence>
<gene>
    <name evidence="1" type="ORF">ACFPYJ_17675</name>
</gene>
<sequence length="120" mass="13831">MIDDIASAKLGRIVHLVAEIHAAIETLPLGEWAIERRKEYAELKQLAESLRTHADKDVAALSFRLRAYLVELAESDRLVREDRPARSIRRQADLHRKTMERFNALLLKLVHRKEAEQIGV</sequence>
<name>A0ABW0W1E4_9BACL</name>
<keyword evidence="2" id="KW-1185">Reference proteome</keyword>
<dbReference type="EMBL" id="JBHSOW010000063">
    <property type="protein sequence ID" value="MFC5650909.1"/>
    <property type="molecule type" value="Genomic_DNA"/>
</dbReference>
<comment type="caution">
    <text evidence="1">The sequence shown here is derived from an EMBL/GenBank/DDBJ whole genome shotgun (WGS) entry which is preliminary data.</text>
</comment>
<dbReference type="RefSeq" id="WP_379189493.1">
    <property type="nucleotide sequence ID" value="NZ_JBHSOW010000063.1"/>
</dbReference>
<accession>A0ABW0W1E4</accession>
<evidence type="ECO:0000313" key="2">
    <source>
        <dbReference type="Proteomes" id="UP001596047"/>
    </source>
</evidence>
<evidence type="ECO:0008006" key="3">
    <source>
        <dbReference type="Google" id="ProtNLM"/>
    </source>
</evidence>
<reference evidence="2" key="1">
    <citation type="journal article" date="2019" name="Int. J. Syst. Evol. Microbiol.">
        <title>The Global Catalogue of Microorganisms (GCM) 10K type strain sequencing project: providing services to taxonomists for standard genome sequencing and annotation.</title>
        <authorList>
            <consortium name="The Broad Institute Genomics Platform"/>
            <consortium name="The Broad Institute Genome Sequencing Center for Infectious Disease"/>
            <person name="Wu L."/>
            <person name="Ma J."/>
        </authorList>
    </citation>
    <scope>NUCLEOTIDE SEQUENCE [LARGE SCALE GENOMIC DNA]</scope>
    <source>
        <strain evidence="2">CGMCC 1.3240</strain>
    </source>
</reference>
<protein>
    <recommendedName>
        <fullName evidence="3">Flagellar protein FliT</fullName>
    </recommendedName>
</protein>
<organism evidence="1 2">
    <name type="scientific">Paenibacillus solisilvae</name>
    <dbReference type="NCBI Taxonomy" id="2486751"/>
    <lineage>
        <taxon>Bacteria</taxon>
        <taxon>Bacillati</taxon>
        <taxon>Bacillota</taxon>
        <taxon>Bacilli</taxon>
        <taxon>Bacillales</taxon>
        <taxon>Paenibacillaceae</taxon>
        <taxon>Paenibacillus</taxon>
    </lineage>
</organism>
<dbReference type="Proteomes" id="UP001596047">
    <property type="component" value="Unassembled WGS sequence"/>
</dbReference>
<proteinExistence type="predicted"/>